<proteinExistence type="predicted"/>
<dbReference type="EMBL" id="JBHSOH010000007">
    <property type="protein sequence ID" value="MFC5848509.1"/>
    <property type="molecule type" value="Genomic_DNA"/>
</dbReference>
<evidence type="ECO:0000313" key="1">
    <source>
        <dbReference type="EMBL" id="MFC5848509.1"/>
    </source>
</evidence>
<comment type="caution">
    <text evidence="1">The sequence shown here is derived from an EMBL/GenBank/DDBJ whole genome shotgun (WGS) entry which is preliminary data.</text>
</comment>
<evidence type="ECO:0008006" key="3">
    <source>
        <dbReference type="Google" id="ProtNLM"/>
    </source>
</evidence>
<reference evidence="2" key="1">
    <citation type="journal article" date="2019" name="Int. J. Syst. Evol. Microbiol.">
        <title>The Global Catalogue of Microorganisms (GCM) 10K type strain sequencing project: providing services to taxonomists for standard genome sequencing and annotation.</title>
        <authorList>
            <consortium name="The Broad Institute Genomics Platform"/>
            <consortium name="The Broad Institute Genome Sequencing Center for Infectious Disease"/>
            <person name="Wu L."/>
            <person name="Ma J."/>
        </authorList>
    </citation>
    <scope>NUCLEOTIDE SEQUENCE [LARGE SCALE GENOMIC DNA]</scope>
    <source>
        <strain evidence="2">CGMCC 1.15053</strain>
    </source>
</reference>
<organism evidence="1 2">
    <name type="scientific">Deinococcus petrolearius</name>
    <dbReference type="NCBI Taxonomy" id="1751295"/>
    <lineage>
        <taxon>Bacteria</taxon>
        <taxon>Thermotogati</taxon>
        <taxon>Deinococcota</taxon>
        <taxon>Deinococci</taxon>
        <taxon>Deinococcales</taxon>
        <taxon>Deinococcaceae</taxon>
        <taxon>Deinococcus</taxon>
    </lineage>
</organism>
<sequence length="202" mass="21782">MQKAGPLALTALFVFALLFAFVPTGPRGEAALAGARLQGVRLSLYPARDEGAVWTFAAQDVRSDPLTNVTQLSQLSQGERRLRERDAAGRYTGRQTLDATLSTPELTIDAQDDLITPQARITLVQQCADLTLTGRPGQPVRIEQGAGFSAPVAVVDSPALVGRITRLQMSFQFDLLASGEDSNYQLAIDPTETCRDGKRVPL</sequence>
<protein>
    <recommendedName>
        <fullName evidence="3">DUF2993 domain-containing protein</fullName>
    </recommendedName>
</protein>
<accession>A0ABW1DJN5</accession>
<keyword evidence="2" id="KW-1185">Reference proteome</keyword>
<name>A0ABW1DJN5_9DEIO</name>
<gene>
    <name evidence="1" type="ORF">ACFPQ6_09320</name>
</gene>
<dbReference type="Proteomes" id="UP001595979">
    <property type="component" value="Unassembled WGS sequence"/>
</dbReference>
<dbReference type="RefSeq" id="WP_380048621.1">
    <property type="nucleotide sequence ID" value="NZ_JBHSOH010000007.1"/>
</dbReference>
<evidence type="ECO:0000313" key="2">
    <source>
        <dbReference type="Proteomes" id="UP001595979"/>
    </source>
</evidence>